<accession>A0A939MD31</accession>
<organism evidence="1">
    <name type="scientific">Bradyrhizobium barranii subsp. barranii</name>
    <dbReference type="NCBI Taxonomy" id="2823807"/>
    <lineage>
        <taxon>Bacteria</taxon>
        <taxon>Pseudomonadati</taxon>
        <taxon>Pseudomonadota</taxon>
        <taxon>Alphaproteobacteria</taxon>
        <taxon>Hyphomicrobiales</taxon>
        <taxon>Nitrobacteraceae</taxon>
        <taxon>Bradyrhizobium</taxon>
        <taxon>Bradyrhizobium barranii</taxon>
    </lineage>
</organism>
<reference evidence="2 3" key="2">
    <citation type="journal article" date="2022" name="Int. J. Syst. Evol. Microbiol.">
        <title>Strains of Bradyrhizobium barranii sp. nov. associated with legumes native to Canada are symbionts of soybeans and belong to different subspecies (subsp. barranii subsp. nov. and subsp. apii subsp. nov.) and symbiovars (sv. glycinearum and sv. septentrionale).</title>
        <authorList>
            <person name="Bromfield E.S.P."/>
            <person name="Cloutier S."/>
            <person name="Wasai-Hara S."/>
            <person name="Minamisawa K."/>
        </authorList>
    </citation>
    <scope>NUCLEOTIDE SEQUENCE [LARGE SCALE GENOMIC DNA]</scope>
    <source>
        <strain evidence="2 3">144S4</strain>
    </source>
</reference>
<dbReference type="EMBL" id="JAGEMI010000001">
    <property type="protein sequence ID" value="MBO1865680.1"/>
    <property type="molecule type" value="Genomic_DNA"/>
</dbReference>
<evidence type="ECO:0000313" key="1">
    <source>
        <dbReference type="EMBL" id="MBO1865680.1"/>
    </source>
</evidence>
<dbReference type="Proteomes" id="UP000664702">
    <property type="component" value="Chromosome"/>
</dbReference>
<dbReference type="EMBL" id="CP086136">
    <property type="protein sequence ID" value="UEM09297.1"/>
    <property type="molecule type" value="Genomic_DNA"/>
</dbReference>
<evidence type="ECO:0000313" key="2">
    <source>
        <dbReference type="EMBL" id="UEM09297.1"/>
    </source>
</evidence>
<proteinExistence type="predicted"/>
<dbReference type="AlphaFoldDB" id="A0A939MD31"/>
<dbReference type="KEGG" id="bban:J4G43_031725"/>
<reference evidence="1" key="1">
    <citation type="submission" date="2021-03" db="EMBL/GenBank/DDBJ databases">
        <title>Whole Genome Sequence of Bradyrhizobium sp. Strain 144S4.</title>
        <authorList>
            <person name="Bromfield E.S.P."/>
            <person name="Cloutier S."/>
        </authorList>
    </citation>
    <scope>NUCLEOTIDE SEQUENCE [LARGE SCALE GENOMIC DNA]</scope>
    <source>
        <strain evidence="1">144S4</strain>
    </source>
</reference>
<sequence length="81" mass="9027">MGKKYDALLVEHVKLQERFKVIDEVNSILQANMTPGEYLAKIALAHLWELLGAEHQTGASQALRDLIAERDALKRAIKSAS</sequence>
<gene>
    <name evidence="2" type="ORF">J4G43_031725</name>
    <name evidence="1" type="ORF">J4G43_33705</name>
</gene>
<evidence type="ECO:0000313" key="3">
    <source>
        <dbReference type="Proteomes" id="UP000664702"/>
    </source>
</evidence>
<name>A0A939MD31_9BRAD</name>
<protein>
    <submittedName>
        <fullName evidence="1">Uncharacterized protein</fullName>
    </submittedName>
</protein>
<dbReference type="RefSeq" id="WP_028153229.1">
    <property type="nucleotide sequence ID" value="NZ_CP086136.1"/>
</dbReference>